<evidence type="ECO:0000256" key="7">
    <source>
        <dbReference type="SAM" id="Phobius"/>
    </source>
</evidence>
<organism evidence="9 10">
    <name type="scientific">Fusarium poae</name>
    <dbReference type="NCBI Taxonomy" id="36050"/>
    <lineage>
        <taxon>Eukaryota</taxon>
        <taxon>Fungi</taxon>
        <taxon>Dikarya</taxon>
        <taxon>Ascomycota</taxon>
        <taxon>Pezizomycotina</taxon>
        <taxon>Sordariomycetes</taxon>
        <taxon>Hypocreomycetidae</taxon>
        <taxon>Hypocreales</taxon>
        <taxon>Nectriaceae</taxon>
        <taxon>Fusarium</taxon>
    </lineage>
</organism>
<keyword evidence="5" id="KW-0325">Glycoprotein</keyword>
<feature type="transmembrane region" description="Helical" evidence="7">
    <location>
        <begin position="101"/>
        <end position="120"/>
    </location>
</feature>
<evidence type="ECO:0000256" key="2">
    <source>
        <dbReference type="ARBA" id="ARBA00022692"/>
    </source>
</evidence>
<feature type="transmembrane region" description="Helical" evidence="7">
    <location>
        <begin position="155"/>
        <end position="177"/>
    </location>
</feature>
<sequence>MSLPSPADPDTKVLHRVHEAYRDNPDNPDRDTEGSSSDGAVDADFQQGVQDIEAVTLVWSKTSLLVAFVLIWLVYFVQGLVGGISGALLPYVTSNFAMHSLTPTTSVMSSVIGGVTNLSIAKTLDIFGRPQGFMFCAVLATIGLIMSAACNNVEAYAASQVFYTVGINGVGYSLSVFIADTTSLRNRGLIQSICASANIITAWLGGPIANAFLDGPGWRWAFGMESILVPVVTVPLFGLFMFHYQRATKQGLIPNRESKGSLINATRYYAREFDLIGLLSLSAGVALFLLPFNLYTMQAKGFGSPMIICFFVFGILLLVIFGIWERFFAKLSFIPWRFLLDRTITGACILSFTIFFSYACWALYFTSILQVVNDLSVTNASYIVSTYTVASCLFAIFIGWLLSYTGNFKATTLYAALPLMTLGTGLMVYFRQPDQSVGYIIMSQLIIAAGSGSIMITAEIAILAAVSEQQYFAIAIALVSMFGSIGQAVGLTVSSAIWQDVIPRKLAEYLPAEDLPNLPIIAADIVTQLSFPVGSPTRLAIQHAYGDAHKLLFIAGTVVLALGFVGTAMWRNINIKGIKQTKGRVA</sequence>
<dbReference type="GO" id="GO:0022857">
    <property type="term" value="F:transmembrane transporter activity"/>
    <property type="evidence" value="ECO:0007669"/>
    <property type="project" value="InterPro"/>
</dbReference>
<feature type="transmembrane region" description="Helical" evidence="7">
    <location>
        <begin position="344"/>
        <end position="364"/>
    </location>
</feature>
<feature type="transmembrane region" description="Helical" evidence="7">
    <location>
        <begin position="411"/>
        <end position="430"/>
    </location>
</feature>
<feature type="domain" description="Major facilitator superfamily (MFS) profile" evidence="8">
    <location>
        <begin position="67"/>
        <end position="573"/>
    </location>
</feature>
<feature type="transmembrane region" description="Helical" evidence="7">
    <location>
        <begin position="275"/>
        <end position="296"/>
    </location>
</feature>
<feature type="transmembrane region" description="Helical" evidence="7">
    <location>
        <begin position="302"/>
        <end position="324"/>
    </location>
</feature>
<proteinExistence type="predicted"/>
<feature type="transmembrane region" description="Helical" evidence="7">
    <location>
        <begin position="220"/>
        <end position="242"/>
    </location>
</feature>
<dbReference type="SUPFAM" id="SSF103473">
    <property type="entry name" value="MFS general substrate transporter"/>
    <property type="match status" value="1"/>
</dbReference>
<dbReference type="PROSITE" id="PS50850">
    <property type="entry name" value="MFS"/>
    <property type="match status" value="1"/>
</dbReference>
<feature type="transmembrane region" description="Helical" evidence="7">
    <location>
        <begin position="64"/>
        <end position="89"/>
    </location>
</feature>
<evidence type="ECO:0000256" key="5">
    <source>
        <dbReference type="ARBA" id="ARBA00023180"/>
    </source>
</evidence>
<evidence type="ECO:0000256" key="1">
    <source>
        <dbReference type="ARBA" id="ARBA00004141"/>
    </source>
</evidence>
<gene>
    <name evidence="9" type="ORF">FPOA_05579</name>
</gene>
<feature type="region of interest" description="Disordered" evidence="6">
    <location>
        <begin position="1"/>
        <end position="40"/>
    </location>
</feature>
<comment type="subcellular location">
    <subcellularLocation>
        <location evidence="1">Membrane</location>
        <topology evidence="1">Multi-pass membrane protein</topology>
    </subcellularLocation>
</comment>
<dbReference type="EMBL" id="LYXU01000002">
    <property type="protein sequence ID" value="OBS25043.1"/>
    <property type="molecule type" value="Genomic_DNA"/>
</dbReference>
<dbReference type="InterPro" id="IPR036259">
    <property type="entry name" value="MFS_trans_sf"/>
</dbReference>
<keyword evidence="10" id="KW-1185">Reference proteome</keyword>
<dbReference type="PANTHER" id="PTHR23501">
    <property type="entry name" value="MAJOR FACILITATOR SUPERFAMILY"/>
    <property type="match status" value="1"/>
</dbReference>
<evidence type="ECO:0000313" key="9">
    <source>
        <dbReference type="EMBL" id="OBS25043.1"/>
    </source>
</evidence>
<name>A0A1B8AWZ1_FUSPO</name>
<feature type="transmembrane region" description="Helical" evidence="7">
    <location>
        <begin position="132"/>
        <end position="149"/>
    </location>
</feature>
<feature type="transmembrane region" description="Helical" evidence="7">
    <location>
        <begin position="471"/>
        <end position="498"/>
    </location>
</feature>
<feature type="transmembrane region" description="Helical" evidence="7">
    <location>
        <begin position="189"/>
        <end position="208"/>
    </location>
</feature>
<evidence type="ECO:0000259" key="8">
    <source>
        <dbReference type="PROSITE" id="PS50850"/>
    </source>
</evidence>
<protein>
    <recommendedName>
        <fullName evidence="8">Major facilitator superfamily (MFS) profile domain-containing protein</fullName>
    </recommendedName>
</protein>
<dbReference type="Pfam" id="PF07690">
    <property type="entry name" value="MFS_1"/>
    <property type="match status" value="1"/>
</dbReference>
<feature type="transmembrane region" description="Helical" evidence="7">
    <location>
        <begin position="551"/>
        <end position="570"/>
    </location>
</feature>
<dbReference type="GO" id="GO:0005886">
    <property type="term" value="C:plasma membrane"/>
    <property type="evidence" value="ECO:0007669"/>
    <property type="project" value="TreeGrafter"/>
</dbReference>
<feature type="transmembrane region" description="Helical" evidence="7">
    <location>
        <begin position="436"/>
        <end position="464"/>
    </location>
</feature>
<evidence type="ECO:0000256" key="3">
    <source>
        <dbReference type="ARBA" id="ARBA00022989"/>
    </source>
</evidence>
<dbReference type="InterPro" id="IPR020846">
    <property type="entry name" value="MFS_dom"/>
</dbReference>
<dbReference type="Proteomes" id="UP000091967">
    <property type="component" value="Unassembled WGS sequence"/>
</dbReference>
<comment type="caution">
    <text evidence="9">The sequence shown here is derived from an EMBL/GenBank/DDBJ whole genome shotgun (WGS) entry which is preliminary data.</text>
</comment>
<reference evidence="9 10" key="1">
    <citation type="submission" date="2016-06" db="EMBL/GenBank/DDBJ databases">
        <title>Living apart together: crosstalk between the core and supernumerary genomes in a fungal plant pathogen.</title>
        <authorList>
            <person name="Vanheule A."/>
            <person name="Audenaert K."/>
            <person name="Warris S."/>
            <person name="Van De Geest H."/>
            <person name="Schijlen E."/>
            <person name="Hofte M."/>
            <person name="De Saeger S."/>
            <person name="Haesaert G."/>
            <person name="Waalwijk C."/>
            <person name="Van Der Lee T."/>
        </authorList>
    </citation>
    <scope>NUCLEOTIDE SEQUENCE [LARGE SCALE GENOMIC DNA]</scope>
    <source>
        <strain evidence="9 10">2516</strain>
    </source>
</reference>
<evidence type="ECO:0000256" key="4">
    <source>
        <dbReference type="ARBA" id="ARBA00023136"/>
    </source>
</evidence>
<keyword evidence="2 7" id="KW-0812">Transmembrane</keyword>
<keyword evidence="4 7" id="KW-0472">Membrane</keyword>
<evidence type="ECO:0000313" key="10">
    <source>
        <dbReference type="Proteomes" id="UP000091967"/>
    </source>
</evidence>
<feature type="compositionally biased region" description="Basic and acidic residues" evidence="6">
    <location>
        <begin position="9"/>
        <end position="33"/>
    </location>
</feature>
<dbReference type="Gene3D" id="1.20.1250.20">
    <property type="entry name" value="MFS general substrate transporter like domains"/>
    <property type="match status" value="2"/>
</dbReference>
<keyword evidence="3 7" id="KW-1133">Transmembrane helix</keyword>
<evidence type="ECO:0000256" key="6">
    <source>
        <dbReference type="SAM" id="MobiDB-lite"/>
    </source>
</evidence>
<dbReference type="OMA" id="VASAIWQ"/>
<dbReference type="InterPro" id="IPR011701">
    <property type="entry name" value="MFS"/>
</dbReference>
<dbReference type="AlphaFoldDB" id="A0A1B8AWZ1"/>
<accession>A0A1B8AWZ1</accession>
<feature type="transmembrane region" description="Helical" evidence="7">
    <location>
        <begin position="384"/>
        <end position="404"/>
    </location>
</feature>
<dbReference type="PANTHER" id="PTHR23501:SF55">
    <property type="entry name" value="SIDEROPHORE IRON TRANSPORTER, PUTATIVE (AFU_ORTHOLOGUE AFUA_3G03440)-RELATED"/>
    <property type="match status" value="1"/>
</dbReference>